<dbReference type="Gene3D" id="3.40.50.1360">
    <property type="match status" value="1"/>
</dbReference>
<accession>A0AAX2JFD9</accession>
<dbReference type="SMART" id="SM01134">
    <property type="entry name" value="DeoRC"/>
    <property type="match status" value="1"/>
</dbReference>
<proteinExistence type="predicted"/>
<dbReference type="InterPro" id="IPR036388">
    <property type="entry name" value="WH-like_DNA-bd_sf"/>
</dbReference>
<dbReference type="SUPFAM" id="SSF100950">
    <property type="entry name" value="NagB/RpiA/CoA transferase-like"/>
    <property type="match status" value="1"/>
</dbReference>
<dbReference type="Pfam" id="PF00455">
    <property type="entry name" value="DeoRC"/>
    <property type="match status" value="1"/>
</dbReference>
<evidence type="ECO:0000259" key="4">
    <source>
        <dbReference type="PROSITE" id="PS51000"/>
    </source>
</evidence>
<dbReference type="EMBL" id="LS483487">
    <property type="protein sequence ID" value="SQJ17262.1"/>
    <property type="molecule type" value="Genomic_DNA"/>
</dbReference>
<evidence type="ECO:0000313" key="5">
    <source>
        <dbReference type="EMBL" id="SQJ17262.1"/>
    </source>
</evidence>
<dbReference type="RefSeq" id="WP_005982558.1">
    <property type="nucleotide sequence ID" value="NZ_CABKNW010000008.1"/>
</dbReference>
<dbReference type="GO" id="GO:0003700">
    <property type="term" value="F:DNA-binding transcription factor activity"/>
    <property type="evidence" value="ECO:0007669"/>
    <property type="project" value="InterPro"/>
</dbReference>
<feature type="domain" description="HTH deoR-type" evidence="4">
    <location>
        <begin position="3"/>
        <end position="58"/>
    </location>
</feature>
<dbReference type="InterPro" id="IPR036390">
    <property type="entry name" value="WH_DNA-bd_sf"/>
</dbReference>
<dbReference type="GO" id="GO:0003677">
    <property type="term" value="F:DNA binding"/>
    <property type="evidence" value="ECO:0007669"/>
    <property type="project" value="UniProtKB-KW"/>
</dbReference>
<sequence>MLASDRQDRILELLERDGSVKTSNLVTIMDVSLETIRRDLDFLEKQGYLQKVYGGAILKNKEGKNLTYSLRESKNIEEKREVALLALKYINEGDTIALNGSTTNIEIARLIKDKYSSLTVVTNSLLIANELADVKGINLILAAGIYNKTEFAFLGEITEHFLHNFSVDKSFICVGGISLKRGVTDFLIEEVLVERKMAEIAEEVFILADSTKIENNSLIKICDIENLDLIITDSRLDEDILKKYLENGVKIINK</sequence>
<protein>
    <submittedName>
        <fullName evidence="5">HTH-type transcriptional repressor glcR</fullName>
    </submittedName>
</protein>
<dbReference type="InterPro" id="IPR018356">
    <property type="entry name" value="Tscrpt_reg_HTH_DeoR_CS"/>
</dbReference>
<dbReference type="KEGG" id="ful:C4N20_07130"/>
<dbReference type="InterPro" id="IPR037171">
    <property type="entry name" value="NagB/RpiA_transferase-like"/>
</dbReference>
<evidence type="ECO:0000256" key="1">
    <source>
        <dbReference type="ARBA" id="ARBA00023015"/>
    </source>
</evidence>
<reference evidence="5 6" key="1">
    <citation type="submission" date="2018-06" db="EMBL/GenBank/DDBJ databases">
        <authorList>
            <consortium name="Pathogen Informatics"/>
            <person name="Doyle S."/>
        </authorList>
    </citation>
    <scope>NUCLEOTIDE SEQUENCE [LARGE SCALE GENOMIC DNA]</scope>
    <source>
        <strain evidence="5 6">NCTC12112</strain>
    </source>
</reference>
<dbReference type="Proteomes" id="UP000249008">
    <property type="component" value="Chromosome 1"/>
</dbReference>
<keyword evidence="3" id="KW-0804">Transcription</keyword>
<dbReference type="GeneID" id="78454575"/>
<evidence type="ECO:0000313" key="6">
    <source>
        <dbReference type="Proteomes" id="UP000249008"/>
    </source>
</evidence>
<dbReference type="PANTHER" id="PTHR30363">
    <property type="entry name" value="HTH-TYPE TRANSCRIPTIONAL REGULATOR SRLR-RELATED"/>
    <property type="match status" value="1"/>
</dbReference>
<keyword evidence="2" id="KW-0238">DNA-binding</keyword>
<dbReference type="InterPro" id="IPR001034">
    <property type="entry name" value="DeoR_HTH"/>
</dbReference>
<organism evidence="5 6">
    <name type="scientific">Fusobacterium ulcerans</name>
    <dbReference type="NCBI Taxonomy" id="861"/>
    <lineage>
        <taxon>Bacteria</taxon>
        <taxon>Fusobacteriati</taxon>
        <taxon>Fusobacteriota</taxon>
        <taxon>Fusobacteriia</taxon>
        <taxon>Fusobacteriales</taxon>
        <taxon>Fusobacteriaceae</taxon>
        <taxon>Fusobacterium</taxon>
    </lineage>
</organism>
<dbReference type="SUPFAM" id="SSF46785">
    <property type="entry name" value="Winged helix' DNA-binding domain"/>
    <property type="match status" value="1"/>
</dbReference>
<dbReference type="AlphaFoldDB" id="A0AAX2JFD9"/>
<name>A0AAX2JFD9_9FUSO</name>
<dbReference type="PRINTS" id="PR00037">
    <property type="entry name" value="HTHLACR"/>
</dbReference>
<evidence type="ECO:0000256" key="3">
    <source>
        <dbReference type="ARBA" id="ARBA00023163"/>
    </source>
</evidence>
<dbReference type="PROSITE" id="PS00894">
    <property type="entry name" value="HTH_DEOR_1"/>
    <property type="match status" value="1"/>
</dbReference>
<keyword evidence="1" id="KW-0805">Transcription regulation</keyword>
<evidence type="ECO:0000256" key="2">
    <source>
        <dbReference type="ARBA" id="ARBA00023125"/>
    </source>
</evidence>
<dbReference type="Pfam" id="PF08220">
    <property type="entry name" value="HTH_DeoR"/>
    <property type="match status" value="1"/>
</dbReference>
<dbReference type="InterPro" id="IPR050313">
    <property type="entry name" value="Carb_Metab_HTH_regulators"/>
</dbReference>
<dbReference type="Gene3D" id="1.10.10.10">
    <property type="entry name" value="Winged helix-like DNA-binding domain superfamily/Winged helix DNA-binding domain"/>
    <property type="match status" value="1"/>
</dbReference>
<dbReference type="PROSITE" id="PS51000">
    <property type="entry name" value="HTH_DEOR_2"/>
    <property type="match status" value="1"/>
</dbReference>
<dbReference type="InterPro" id="IPR014036">
    <property type="entry name" value="DeoR-like_C"/>
</dbReference>
<dbReference type="PANTHER" id="PTHR30363:SF44">
    <property type="entry name" value="AGA OPERON TRANSCRIPTIONAL REPRESSOR-RELATED"/>
    <property type="match status" value="1"/>
</dbReference>
<gene>
    <name evidence="5" type="primary">glcR_2</name>
    <name evidence="5" type="ORF">NCTC12112_03317</name>
</gene>
<dbReference type="SMART" id="SM00420">
    <property type="entry name" value="HTH_DEOR"/>
    <property type="match status" value="1"/>
</dbReference>